<evidence type="ECO:0000313" key="2">
    <source>
        <dbReference type="Proteomes" id="UP000577707"/>
    </source>
</evidence>
<comment type="caution">
    <text evidence="1">The sequence shown here is derived from an EMBL/GenBank/DDBJ whole genome shotgun (WGS) entry which is preliminary data.</text>
</comment>
<dbReference type="Proteomes" id="UP000577707">
    <property type="component" value="Unassembled WGS sequence"/>
</dbReference>
<name>A0A7W5AAD9_9ACTN</name>
<reference evidence="1 2" key="1">
    <citation type="submission" date="2020-08" db="EMBL/GenBank/DDBJ databases">
        <title>Genomic Encyclopedia of Type Strains, Phase III (KMG-III): the genomes of soil and plant-associated and newly described type strains.</title>
        <authorList>
            <person name="Whitman W."/>
        </authorList>
    </citation>
    <scope>NUCLEOTIDE SEQUENCE [LARGE SCALE GENOMIC DNA]</scope>
    <source>
        <strain evidence="1 2">CECT 3302</strain>
    </source>
</reference>
<dbReference type="EMBL" id="JACHXG010000021">
    <property type="protein sequence ID" value="MBB3092329.1"/>
    <property type="molecule type" value="Genomic_DNA"/>
</dbReference>
<proteinExistence type="predicted"/>
<keyword evidence="2" id="KW-1185">Reference proteome</keyword>
<protein>
    <submittedName>
        <fullName evidence="1">Uncharacterized protein</fullName>
    </submittedName>
</protein>
<dbReference type="AlphaFoldDB" id="A0A7W5AAD9"/>
<gene>
    <name evidence="1" type="ORF">FHS12_005307</name>
</gene>
<sequence length="51" mass="5524">MYATRPSELREAAAKQGADPMTCVPYANCGHGRFKGKIDDKARALIANESL</sequence>
<organism evidence="1 2">
    <name type="scientific">Nocardioides albus</name>
    <dbReference type="NCBI Taxonomy" id="1841"/>
    <lineage>
        <taxon>Bacteria</taxon>
        <taxon>Bacillati</taxon>
        <taxon>Actinomycetota</taxon>
        <taxon>Actinomycetes</taxon>
        <taxon>Propionibacteriales</taxon>
        <taxon>Nocardioidaceae</taxon>
        <taxon>Nocardioides</taxon>
    </lineage>
</organism>
<evidence type="ECO:0000313" key="1">
    <source>
        <dbReference type="EMBL" id="MBB3092329.1"/>
    </source>
</evidence>
<accession>A0A7W5AAD9</accession>